<dbReference type="Pfam" id="PF08340">
    <property type="entry name" value="YicC-like_C"/>
    <property type="match status" value="1"/>
</dbReference>
<dbReference type="Proteomes" id="UP000075391">
    <property type="component" value="Unassembled WGS sequence"/>
</dbReference>
<feature type="domain" description="Endoribonuclease YicC-like N-terminal" evidence="6">
    <location>
        <begin position="1"/>
        <end position="156"/>
    </location>
</feature>
<feature type="domain" description="Endoribonuclease YicC-like C-terminal" evidence="7">
    <location>
        <begin position="174"/>
        <end position="291"/>
    </location>
</feature>
<evidence type="ECO:0000256" key="2">
    <source>
        <dbReference type="ARBA" id="ARBA00022722"/>
    </source>
</evidence>
<dbReference type="EMBL" id="LUKF01000020">
    <property type="protein sequence ID" value="KYG60388.1"/>
    <property type="molecule type" value="Genomic_DNA"/>
</dbReference>
<keyword evidence="4" id="KW-0378">Hydrolase</keyword>
<keyword evidence="2" id="KW-0540">Nuclease</keyword>
<sequence>MKSMTGYGTARVQTKDVTVEVSIRAVNGRFLEPRFHLPREFVSQESELKKILSQTLLRGTIDIFVSRRVRNTAAKAQMTVNDTLAKKYMTAYKHLSKELGVPFQVHLEALARLPEIIKVEESYEMFTGEDKILKKAFTAACKACNAERTREGKALRRDLEKLLLSLERQVKVISELRGEANAQLQEKFEQKIRARLKGNDIDPTRLSQEIVIQLEKADINEELTRLSEHIKNYRQLVTSQQAEGKKLDFYTQELLREVNTIGSKSQVAKITQAVVEAKTLIERLREQVQNVQ</sequence>
<name>A0A150WBX2_BDEBC</name>
<protein>
    <recommendedName>
        <fullName evidence="10">YicC family protein</fullName>
    </recommendedName>
</protein>
<keyword evidence="3" id="KW-0255">Endonuclease</keyword>
<reference evidence="8 9" key="1">
    <citation type="submission" date="2016-03" db="EMBL/GenBank/DDBJ databases">
        <authorList>
            <person name="Ploux O."/>
        </authorList>
    </citation>
    <scope>NUCLEOTIDE SEQUENCE [LARGE SCALE GENOMIC DNA]</scope>
    <source>
        <strain evidence="8 9">BER2</strain>
    </source>
</reference>
<organism evidence="8 9">
    <name type="scientific">Bdellovibrio bacteriovorus</name>
    <dbReference type="NCBI Taxonomy" id="959"/>
    <lineage>
        <taxon>Bacteria</taxon>
        <taxon>Pseudomonadati</taxon>
        <taxon>Bdellovibrionota</taxon>
        <taxon>Bdellovibrionia</taxon>
        <taxon>Bdellovibrionales</taxon>
        <taxon>Pseudobdellovibrionaceae</taxon>
        <taxon>Bdellovibrio</taxon>
    </lineage>
</organism>
<dbReference type="NCBIfam" id="TIGR00255">
    <property type="entry name" value="YicC/YloC family endoribonuclease"/>
    <property type="match status" value="1"/>
</dbReference>
<dbReference type="PANTHER" id="PTHR30636:SF3">
    <property type="entry name" value="UPF0701 PROTEIN YICC"/>
    <property type="match status" value="1"/>
</dbReference>
<gene>
    <name evidence="8" type="ORF">AZI85_13020</name>
</gene>
<dbReference type="Pfam" id="PF03755">
    <property type="entry name" value="YicC-like_N"/>
    <property type="match status" value="1"/>
</dbReference>
<comment type="similarity">
    <text evidence="5">Belongs to the YicC/YloC family.</text>
</comment>
<evidence type="ECO:0000313" key="9">
    <source>
        <dbReference type="Proteomes" id="UP000075391"/>
    </source>
</evidence>
<dbReference type="RefSeq" id="WP_063245154.1">
    <property type="nucleotide sequence ID" value="NZ_CP168967.1"/>
</dbReference>
<dbReference type="InterPro" id="IPR005229">
    <property type="entry name" value="YicC/YloC-like"/>
</dbReference>
<evidence type="ECO:0000256" key="1">
    <source>
        <dbReference type="ARBA" id="ARBA00001968"/>
    </source>
</evidence>
<evidence type="ECO:0000256" key="5">
    <source>
        <dbReference type="ARBA" id="ARBA00035648"/>
    </source>
</evidence>
<dbReference type="GO" id="GO:0004521">
    <property type="term" value="F:RNA endonuclease activity"/>
    <property type="evidence" value="ECO:0007669"/>
    <property type="project" value="InterPro"/>
</dbReference>
<evidence type="ECO:0000259" key="6">
    <source>
        <dbReference type="Pfam" id="PF03755"/>
    </source>
</evidence>
<dbReference type="OrthoDB" id="9771229at2"/>
<evidence type="ECO:0008006" key="10">
    <source>
        <dbReference type="Google" id="ProtNLM"/>
    </source>
</evidence>
<evidence type="ECO:0000256" key="3">
    <source>
        <dbReference type="ARBA" id="ARBA00022759"/>
    </source>
</evidence>
<dbReference type="GO" id="GO:0016787">
    <property type="term" value="F:hydrolase activity"/>
    <property type="evidence" value="ECO:0007669"/>
    <property type="project" value="UniProtKB-KW"/>
</dbReference>
<evidence type="ECO:0000259" key="7">
    <source>
        <dbReference type="Pfam" id="PF08340"/>
    </source>
</evidence>
<dbReference type="AlphaFoldDB" id="A0A150WBX2"/>
<comment type="caution">
    <text evidence="8">The sequence shown here is derived from an EMBL/GenBank/DDBJ whole genome shotgun (WGS) entry which is preliminary data.</text>
</comment>
<dbReference type="InterPro" id="IPR013551">
    <property type="entry name" value="YicC-like_C"/>
</dbReference>
<accession>A0A150WBX2</accession>
<dbReference type="InterPro" id="IPR013527">
    <property type="entry name" value="YicC-like_N"/>
</dbReference>
<dbReference type="PANTHER" id="PTHR30636">
    <property type="entry name" value="UPF0701 PROTEIN YICC"/>
    <property type="match status" value="1"/>
</dbReference>
<comment type="cofactor">
    <cofactor evidence="1">
        <name>a divalent metal cation</name>
        <dbReference type="ChEBI" id="CHEBI:60240"/>
    </cofactor>
</comment>
<evidence type="ECO:0000256" key="4">
    <source>
        <dbReference type="ARBA" id="ARBA00022801"/>
    </source>
</evidence>
<evidence type="ECO:0000313" key="8">
    <source>
        <dbReference type="EMBL" id="KYG60388.1"/>
    </source>
</evidence>
<proteinExistence type="inferred from homology"/>